<proteinExistence type="predicted"/>
<feature type="domain" description="ABC transporter" evidence="3">
    <location>
        <begin position="2"/>
        <end position="221"/>
    </location>
</feature>
<dbReference type="KEGG" id="sii:LD85_0654"/>
<dbReference type="Proteomes" id="UP000001404">
    <property type="component" value="Chromosome"/>
</dbReference>
<dbReference type="EMBL" id="CP001731">
    <property type="protein sequence ID" value="ADB86390.1"/>
    <property type="molecule type" value="Genomic_DNA"/>
</dbReference>
<reference evidence="5" key="1">
    <citation type="journal article" date="2009" name="Proc. Natl. Acad. Sci. U.S.A.">
        <title>Biogeography of the Sulfolobus islandicus pan-genome.</title>
        <authorList>
            <person name="Reno M.L."/>
            <person name="Held N.L."/>
            <person name="Fields C.J."/>
            <person name="Burke P.V."/>
            <person name="Whitaker R.J."/>
        </authorList>
    </citation>
    <scope>NUCLEOTIDE SEQUENCE [LARGE SCALE GENOMIC DNA]</scope>
    <source>
        <strain evidence="5">L.D.8.5 / Lassen #2</strain>
    </source>
</reference>
<accession>D2PGX9</accession>
<dbReference type="SUPFAM" id="SSF52540">
    <property type="entry name" value="P-loop containing nucleoside triphosphate hydrolases"/>
    <property type="match status" value="1"/>
</dbReference>
<dbReference type="Pfam" id="PF00005">
    <property type="entry name" value="ABC_tran"/>
    <property type="match status" value="1"/>
</dbReference>
<dbReference type="RefSeq" id="WP_012952426.1">
    <property type="nucleotide sequence ID" value="NC_013769.1"/>
</dbReference>
<keyword evidence="2" id="KW-0067">ATP-binding</keyword>
<evidence type="ECO:0000259" key="3">
    <source>
        <dbReference type="PROSITE" id="PS50893"/>
    </source>
</evidence>
<dbReference type="GO" id="GO:0005524">
    <property type="term" value="F:ATP binding"/>
    <property type="evidence" value="ECO:0007669"/>
    <property type="project" value="UniProtKB-KW"/>
</dbReference>
<gene>
    <name evidence="4" type="ordered locus">LD85_0654</name>
</gene>
<organism evidence="4 5">
    <name type="scientific">Saccharolobus islandicus (strain L.D.8.5 / Lassen #2)</name>
    <name type="common">Sulfolobus islandicus</name>
    <dbReference type="NCBI Taxonomy" id="425944"/>
    <lineage>
        <taxon>Archaea</taxon>
        <taxon>Thermoproteota</taxon>
        <taxon>Thermoprotei</taxon>
        <taxon>Sulfolobales</taxon>
        <taxon>Sulfolobaceae</taxon>
        <taxon>Saccharolobus</taxon>
    </lineage>
</organism>
<name>D2PGX9_SACI9</name>
<dbReference type="PANTHER" id="PTHR43850:SF2">
    <property type="entry name" value="ABC TRANSPORTER ATP-BINDING PROTEIN MA_4021-RELATED"/>
    <property type="match status" value="1"/>
</dbReference>
<evidence type="ECO:0000256" key="2">
    <source>
        <dbReference type="ARBA" id="ARBA00022840"/>
    </source>
</evidence>
<evidence type="ECO:0000313" key="5">
    <source>
        <dbReference type="Proteomes" id="UP000001404"/>
    </source>
</evidence>
<dbReference type="HOGENOM" id="CLU_000604_1_11_2"/>
<protein>
    <submittedName>
        <fullName evidence="4">ABC transporter related protein</fullName>
    </submittedName>
</protein>
<evidence type="ECO:0000256" key="1">
    <source>
        <dbReference type="ARBA" id="ARBA00022741"/>
    </source>
</evidence>
<evidence type="ECO:0000313" key="4">
    <source>
        <dbReference type="EMBL" id="ADB86390.1"/>
    </source>
</evidence>
<dbReference type="SMART" id="SM00382">
    <property type="entry name" value="AAA"/>
    <property type="match status" value="1"/>
</dbReference>
<dbReference type="PROSITE" id="PS50893">
    <property type="entry name" value="ABC_TRANSPORTER_2"/>
    <property type="match status" value="1"/>
</dbReference>
<dbReference type="Gene3D" id="3.40.50.300">
    <property type="entry name" value="P-loop containing nucleotide triphosphate hydrolases"/>
    <property type="match status" value="1"/>
</dbReference>
<dbReference type="AlphaFoldDB" id="D2PGX9"/>
<dbReference type="InterPro" id="IPR027417">
    <property type="entry name" value="P-loop_NTPase"/>
</dbReference>
<dbReference type="GO" id="GO:0016887">
    <property type="term" value="F:ATP hydrolysis activity"/>
    <property type="evidence" value="ECO:0007669"/>
    <property type="project" value="InterPro"/>
</dbReference>
<dbReference type="PANTHER" id="PTHR43850">
    <property type="entry name" value="ABC TRANSPORTER ATP-BINDING PROTEIN MA_4021-RELATED"/>
    <property type="match status" value="1"/>
</dbReference>
<sequence length="258" mass="29103">MLEYKNVTIDFKYNTLFRNISFDIKGKTLILGPNGSGKTTLIRATCGLIKYKGFIYVDGLEVRKVKNYLKLSTNLSEVYSIGITVRDVAYILEEIKGLDQSLFNKFLKEARIYEQVINKPLHKLSTGQSSIVRLALALSSNCKNCLIDEPFENLDPDRRMTITNWIKEYFTGGFLTTHELDMLKKFNDWDSYIILNGRLYGPIMVNDLIEASVVEGNISGAIIVIDLPNGKKISLIKDLSKGTKLSILGSINRIYGVV</sequence>
<dbReference type="InterPro" id="IPR003439">
    <property type="entry name" value="ABC_transporter-like_ATP-bd"/>
</dbReference>
<dbReference type="InterPro" id="IPR003593">
    <property type="entry name" value="AAA+_ATPase"/>
</dbReference>
<keyword evidence="1" id="KW-0547">Nucleotide-binding</keyword>